<organism evidence="5 6">
    <name type="scientific">Plectus sambesii</name>
    <dbReference type="NCBI Taxonomy" id="2011161"/>
    <lineage>
        <taxon>Eukaryota</taxon>
        <taxon>Metazoa</taxon>
        <taxon>Ecdysozoa</taxon>
        <taxon>Nematoda</taxon>
        <taxon>Chromadorea</taxon>
        <taxon>Plectida</taxon>
        <taxon>Plectina</taxon>
        <taxon>Plectoidea</taxon>
        <taxon>Plectidae</taxon>
        <taxon>Plectus</taxon>
    </lineage>
</organism>
<evidence type="ECO:0000313" key="5">
    <source>
        <dbReference type="Proteomes" id="UP000887566"/>
    </source>
</evidence>
<keyword evidence="2" id="KW-0833">Ubl conjugation pathway</keyword>
<dbReference type="Pfam" id="PF00179">
    <property type="entry name" value="UQ_con"/>
    <property type="match status" value="1"/>
</dbReference>
<evidence type="ECO:0000313" key="6">
    <source>
        <dbReference type="WBParaSite" id="PSAMB.scaffold263size60343.g3971.t1"/>
    </source>
</evidence>
<protein>
    <submittedName>
        <fullName evidence="6">UBC core domain-containing protein</fullName>
    </submittedName>
</protein>
<feature type="compositionally biased region" description="Basic and acidic residues" evidence="3">
    <location>
        <begin position="78"/>
        <end position="89"/>
    </location>
</feature>
<proteinExistence type="predicted"/>
<feature type="domain" description="UBC core" evidence="4">
    <location>
        <begin position="393"/>
        <end position="556"/>
    </location>
</feature>
<dbReference type="SMART" id="SM00212">
    <property type="entry name" value="UBCc"/>
    <property type="match status" value="1"/>
</dbReference>
<dbReference type="AlphaFoldDB" id="A0A914VVG4"/>
<dbReference type="GO" id="GO:0016740">
    <property type="term" value="F:transferase activity"/>
    <property type="evidence" value="ECO:0007669"/>
    <property type="project" value="UniProtKB-KW"/>
</dbReference>
<dbReference type="InterPro" id="IPR016135">
    <property type="entry name" value="UBQ-conjugating_enzyme/RWD"/>
</dbReference>
<feature type="compositionally biased region" description="Basic residues" evidence="3">
    <location>
        <begin position="90"/>
        <end position="99"/>
    </location>
</feature>
<name>A0A914VVG4_9BILA</name>
<evidence type="ECO:0000256" key="3">
    <source>
        <dbReference type="SAM" id="MobiDB-lite"/>
    </source>
</evidence>
<dbReference type="PANTHER" id="PTHR46116:SF39">
    <property type="entry name" value="BACULOVIRAL IAP REPEAT-CONTAINING PROTEIN 6"/>
    <property type="match status" value="1"/>
</dbReference>
<reference evidence="6" key="1">
    <citation type="submission" date="2022-11" db="UniProtKB">
        <authorList>
            <consortium name="WormBaseParasite"/>
        </authorList>
    </citation>
    <scope>IDENTIFICATION</scope>
</reference>
<dbReference type="GO" id="GO:0043066">
    <property type="term" value="P:negative regulation of apoptotic process"/>
    <property type="evidence" value="ECO:0007669"/>
    <property type="project" value="TreeGrafter"/>
</dbReference>
<accession>A0A914VVG4</accession>
<sequence length="556" mass="62811">MGTAVSSMSSPEPDDSSNHAERAMQILNQKPLRMAQMLRLSRIINDSSPDEKLQLHRGGMVAKLCELIADCGSMLPKHEAAGHASDSADKRRRNNRRHSSVVNGRGVGYGHGSTRSRWDIERTVEERLAREEHLIWLLNAMTAYLYCASPDFGDTETALDKFAQRQPAHLTPNIVEQISESAVVPLLEYHLKNDSVFDVSEHMELYQALLEVACSMALIPGFVPYLVKPYAEHAKSIVKDLIPKFREIMSAYPNALRGQMGSPDFRLIDFINKINRFSELLYAAAHRYEKTLPPEQRVKTARPRTTHSEASLSRKTAPEVVDDRPRTAKMLADISAYRPSNDPHEMSMLYSKSLKHLQIQTYKFIGDYGKLAVPYTFKKESRNLNPFSPTLKERTKRIAKELASMPNTLPLNASNSIFVCVDEGRCDIMKVLISGPDDTPYQNGLFEFDVFFPTSYPFSPPKCSFLTTGAGNVRFNPNLYNDGKICLSILGTWEGRPEEKWNPYCSLLQVLISIQGLIFVKEPYFNEPSALTVAYFPIDDPLNFVKCTFCRPKISL</sequence>
<dbReference type="WBParaSite" id="PSAMB.scaffold263size60343.g3971.t1">
    <property type="protein sequence ID" value="PSAMB.scaffold263size60343.g3971.t1"/>
    <property type="gene ID" value="PSAMB.scaffold263size60343.g3971"/>
</dbReference>
<dbReference type="Gene3D" id="3.10.110.10">
    <property type="entry name" value="Ubiquitin Conjugating Enzyme"/>
    <property type="match status" value="1"/>
</dbReference>
<dbReference type="GO" id="GO:0005634">
    <property type="term" value="C:nucleus"/>
    <property type="evidence" value="ECO:0007669"/>
    <property type="project" value="TreeGrafter"/>
</dbReference>
<evidence type="ECO:0000256" key="2">
    <source>
        <dbReference type="ARBA" id="ARBA00022786"/>
    </source>
</evidence>
<dbReference type="GO" id="GO:0004869">
    <property type="term" value="F:cysteine-type endopeptidase inhibitor activity"/>
    <property type="evidence" value="ECO:0007669"/>
    <property type="project" value="TreeGrafter"/>
</dbReference>
<evidence type="ECO:0000256" key="1">
    <source>
        <dbReference type="ARBA" id="ARBA00022679"/>
    </source>
</evidence>
<dbReference type="CDD" id="cd23810">
    <property type="entry name" value="UBCc_BIRC6"/>
    <property type="match status" value="1"/>
</dbReference>
<dbReference type="Proteomes" id="UP000887566">
    <property type="component" value="Unplaced"/>
</dbReference>
<keyword evidence="5" id="KW-1185">Reference proteome</keyword>
<dbReference type="PROSITE" id="PS50127">
    <property type="entry name" value="UBC_2"/>
    <property type="match status" value="1"/>
</dbReference>
<evidence type="ECO:0000259" key="4">
    <source>
        <dbReference type="PROSITE" id="PS50127"/>
    </source>
</evidence>
<keyword evidence="1" id="KW-0808">Transferase</keyword>
<dbReference type="PANTHER" id="PTHR46116">
    <property type="entry name" value="(E3-INDEPENDENT) E2 UBIQUITIN-CONJUGATING ENZYME"/>
    <property type="match status" value="1"/>
</dbReference>
<feature type="region of interest" description="Disordered" evidence="3">
    <location>
        <begin position="296"/>
        <end position="321"/>
    </location>
</feature>
<dbReference type="SUPFAM" id="SSF54495">
    <property type="entry name" value="UBC-like"/>
    <property type="match status" value="1"/>
</dbReference>
<dbReference type="InterPro" id="IPR000608">
    <property type="entry name" value="UBC"/>
</dbReference>
<feature type="region of interest" description="Disordered" evidence="3">
    <location>
        <begin position="78"/>
        <end position="114"/>
    </location>
</feature>